<dbReference type="PROSITE" id="PS51194">
    <property type="entry name" value="HELICASE_CTER"/>
    <property type="match status" value="1"/>
</dbReference>
<feature type="region of interest" description="Disordered" evidence="8">
    <location>
        <begin position="456"/>
        <end position="475"/>
    </location>
</feature>
<dbReference type="SMART" id="SM00487">
    <property type="entry name" value="DEXDc"/>
    <property type="match status" value="1"/>
</dbReference>
<keyword evidence="7" id="KW-0234">DNA repair</keyword>
<keyword evidence="4 12" id="KW-0347">Helicase</keyword>
<dbReference type="InterPro" id="IPR011545">
    <property type="entry name" value="DEAD/DEAH_box_helicase_dom"/>
</dbReference>
<dbReference type="AlphaFoldDB" id="A0A7U0LDY1"/>
<protein>
    <submittedName>
        <fullName evidence="12">DEAD/DEAH box helicase</fullName>
    </submittedName>
    <submittedName>
        <fullName evidence="11">Helicase-related protein</fullName>
    </submittedName>
</protein>
<feature type="domain" description="Helicase ATP-binding" evidence="9">
    <location>
        <begin position="265"/>
        <end position="411"/>
    </location>
</feature>
<name>A0A7U0LDY1_AERCA</name>
<evidence type="ECO:0000256" key="4">
    <source>
        <dbReference type="ARBA" id="ARBA00022806"/>
    </source>
</evidence>
<geneLocation type="plasmid" evidence="12">
    <name>p1</name>
</geneLocation>
<dbReference type="GO" id="GO:0003677">
    <property type="term" value="F:DNA binding"/>
    <property type="evidence" value="ECO:0007669"/>
    <property type="project" value="UniProtKB-KW"/>
</dbReference>
<dbReference type="EMBL" id="CP068231">
    <property type="protein sequence ID" value="QQX12744.1"/>
    <property type="molecule type" value="Genomic_DNA"/>
</dbReference>
<evidence type="ECO:0000256" key="2">
    <source>
        <dbReference type="ARBA" id="ARBA00022763"/>
    </source>
</evidence>
<dbReference type="EMBL" id="JAWZVU010000019">
    <property type="protein sequence ID" value="MDX7719439.1"/>
    <property type="molecule type" value="Genomic_DNA"/>
</dbReference>
<dbReference type="PROSITE" id="PS51192">
    <property type="entry name" value="HELICASE_ATP_BIND_1"/>
    <property type="match status" value="1"/>
</dbReference>
<dbReference type="GO" id="GO:0016787">
    <property type="term" value="F:hydrolase activity"/>
    <property type="evidence" value="ECO:0007669"/>
    <property type="project" value="UniProtKB-KW"/>
</dbReference>
<dbReference type="PANTHER" id="PTHR47964">
    <property type="entry name" value="ATP-DEPENDENT DNA HELICASE HOMOLOG RECG, CHLOROPLASTIC"/>
    <property type="match status" value="1"/>
</dbReference>
<proteinExistence type="predicted"/>
<accession>A0A7U0LDY1</accession>
<keyword evidence="5" id="KW-0067">ATP-binding</keyword>
<evidence type="ECO:0000256" key="1">
    <source>
        <dbReference type="ARBA" id="ARBA00022741"/>
    </source>
</evidence>
<dbReference type="SUPFAM" id="SSF52540">
    <property type="entry name" value="P-loop containing nucleoside triphosphate hydrolases"/>
    <property type="match status" value="1"/>
</dbReference>
<evidence type="ECO:0000313" key="12">
    <source>
        <dbReference type="EMBL" id="QQX12744.1"/>
    </source>
</evidence>
<evidence type="ECO:0000256" key="6">
    <source>
        <dbReference type="ARBA" id="ARBA00023125"/>
    </source>
</evidence>
<dbReference type="InterPro" id="IPR001650">
    <property type="entry name" value="Helicase_C-like"/>
</dbReference>
<sequence>MSAKLAPWEILGVEQHELPLLLPASYRDLSLVVDDFSQLNQFIGKMVVVQGHCVHQGWASGRKPRYCVQLFDANGNSLSLSLFGTAEQVAEIPHQAHAAFSGEVTGDYVGRCYLNRTNLEPVALIGRVVPVYPALKGRVTREGVFSLMASQIGPCTPPSLQWLRAKVADIPSGPMRAAIGCRTWNFEQLIRAVHWPTSVRQGEACIKILERLAAYVLAYRLKATEQLPPRQVPPLPNGGFEGIPSRVPFPLTGEQILVSSQILAACQQTTPSQSLLLGDVGTGKSYCISLMAAAVVRGGGRVAVMLPSRILVNQMHALFMSLMPELGPAVLDDEREGEVENDKTRLWVGTTGLLFQSWQQPWDLLVVDEQQKFSVEQRERMSAHHIVESTATPICRTMALARWGSSIKIFRLTQAPVERQIDTQVFTAEHRRQMMERVMRTIAGGGQVMVVCPRKEEAPAKGKKSPKSTEETEQASVERVVKSFESIQARMSASLGFTPQIVYATGGREAEENEAALEAMKSREAHILIATSIVETGISLYGLNHVIVYHADRLGAVQLHQLRGRLVRAGGHGYFDLYLPTPASPTTLKRMAILTSCTQGYDVAMADLRLRGCGDLGKGTTQAGAGTSLLPRRPINVDDVENFIAQLDS</sequence>
<dbReference type="Pfam" id="PF00271">
    <property type="entry name" value="Helicase_C"/>
    <property type="match status" value="1"/>
</dbReference>
<dbReference type="GO" id="GO:0006281">
    <property type="term" value="P:DNA repair"/>
    <property type="evidence" value="ECO:0007669"/>
    <property type="project" value="UniProtKB-KW"/>
</dbReference>
<dbReference type="Gene3D" id="3.40.50.300">
    <property type="entry name" value="P-loop containing nucleotide triphosphate hydrolases"/>
    <property type="match status" value="2"/>
</dbReference>
<gene>
    <name evidence="12" type="ORF">JC965_26845</name>
    <name evidence="11" type="ORF">SJS77_02965</name>
</gene>
<evidence type="ECO:0000259" key="9">
    <source>
        <dbReference type="PROSITE" id="PS51192"/>
    </source>
</evidence>
<dbReference type="GO" id="GO:0005524">
    <property type="term" value="F:ATP binding"/>
    <property type="evidence" value="ECO:0007669"/>
    <property type="project" value="UniProtKB-KW"/>
</dbReference>
<evidence type="ECO:0000256" key="7">
    <source>
        <dbReference type="ARBA" id="ARBA00023204"/>
    </source>
</evidence>
<dbReference type="PANTHER" id="PTHR47964:SF1">
    <property type="entry name" value="ATP-DEPENDENT DNA HELICASE HOMOLOG RECG, CHLOROPLASTIC"/>
    <property type="match status" value="1"/>
</dbReference>
<evidence type="ECO:0000313" key="11">
    <source>
        <dbReference type="EMBL" id="MDX7719439.1"/>
    </source>
</evidence>
<evidence type="ECO:0000256" key="8">
    <source>
        <dbReference type="SAM" id="MobiDB-lite"/>
    </source>
</evidence>
<dbReference type="Pfam" id="PF00270">
    <property type="entry name" value="DEAD"/>
    <property type="match status" value="1"/>
</dbReference>
<keyword evidence="12" id="KW-0614">Plasmid</keyword>
<organism evidence="12">
    <name type="scientific">Aeromonas caviae</name>
    <name type="common">Aeromonas punctata</name>
    <dbReference type="NCBI Taxonomy" id="648"/>
    <lineage>
        <taxon>Bacteria</taxon>
        <taxon>Pseudomonadati</taxon>
        <taxon>Pseudomonadota</taxon>
        <taxon>Gammaproteobacteria</taxon>
        <taxon>Aeromonadales</taxon>
        <taxon>Aeromonadaceae</taxon>
        <taxon>Aeromonas</taxon>
    </lineage>
</organism>
<keyword evidence="6" id="KW-0238">DNA-binding</keyword>
<keyword evidence="3" id="KW-0378">Hydrolase</keyword>
<reference evidence="12" key="1">
    <citation type="submission" date="2021-01" db="EMBL/GenBank/DDBJ databases">
        <title>GES Beta-lactamases isolated from hospital effluents in Brazil.</title>
        <authorList>
            <person name="Conte D."/>
            <person name="Mesa D."/>
            <person name="Palmeiro J.K."/>
            <person name="Dalla-Costa L.M."/>
        </authorList>
    </citation>
    <scope>NUCLEOTIDE SEQUENCE [LARGE SCALE GENOMIC DNA]</scope>
    <source>
        <strain evidence="12">Aero21</strain>
        <plasmid evidence="12">p1</plasmid>
    </source>
</reference>
<dbReference type="SMART" id="SM00490">
    <property type="entry name" value="HELICc"/>
    <property type="match status" value="1"/>
</dbReference>
<dbReference type="RefSeq" id="WP_202155000.1">
    <property type="nucleotide sequence ID" value="NZ_BQVK01000025.1"/>
</dbReference>
<dbReference type="InterPro" id="IPR047112">
    <property type="entry name" value="RecG/Mfd"/>
</dbReference>
<keyword evidence="2" id="KW-0227">DNA damage</keyword>
<dbReference type="InterPro" id="IPR014001">
    <property type="entry name" value="Helicase_ATP-bd"/>
</dbReference>
<feature type="domain" description="Helicase C-terminal" evidence="10">
    <location>
        <begin position="434"/>
        <end position="609"/>
    </location>
</feature>
<evidence type="ECO:0000256" key="5">
    <source>
        <dbReference type="ARBA" id="ARBA00022840"/>
    </source>
</evidence>
<dbReference type="InterPro" id="IPR027417">
    <property type="entry name" value="P-loop_NTPase"/>
</dbReference>
<dbReference type="GO" id="GO:0003678">
    <property type="term" value="F:DNA helicase activity"/>
    <property type="evidence" value="ECO:0007669"/>
    <property type="project" value="TreeGrafter"/>
</dbReference>
<evidence type="ECO:0000259" key="10">
    <source>
        <dbReference type="PROSITE" id="PS51194"/>
    </source>
</evidence>
<evidence type="ECO:0000256" key="3">
    <source>
        <dbReference type="ARBA" id="ARBA00022801"/>
    </source>
</evidence>
<dbReference type="Proteomes" id="UP001277183">
    <property type="component" value="Unassembled WGS sequence"/>
</dbReference>
<reference evidence="11" key="2">
    <citation type="submission" date="2023-11" db="EMBL/GenBank/DDBJ databases">
        <title>WGS of Aeromonas in Northern Israel.</title>
        <authorList>
            <person name="Hershko Y."/>
        </authorList>
    </citation>
    <scope>NUCLEOTIDE SEQUENCE</scope>
    <source>
        <strain evidence="11">77416</strain>
    </source>
</reference>
<keyword evidence="1" id="KW-0547">Nucleotide-binding</keyword>